<protein>
    <submittedName>
        <fullName evidence="13">Histone chaperone</fullName>
    </submittedName>
</protein>
<gene>
    <name evidence="13" type="ORF">HII31_04010</name>
</gene>
<dbReference type="Pfam" id="PF08512">
    <property type="entry name" value="Rttp106-like_middle"/>
    <property type="match status" value="1"/>
</dbReference>
<evidence type="ECO:0000256" key="3">
    <source>
        <dbReference type="ARBA" id="ARBA00006159"/>
    </source>
</evidence>
<dbReference type="InterPro" id="IPR040770">
    <property type="entry name" value="Rtt106_PH"/>
</dbReference>
<keyword evidence="5" id="KW-0805">Transcription regulation</keyword>
<evidence type="ECO:0000256" key="8">
    <source>
        <dbReference type="ARBA" id="ARBA00023242"/>
    </source>
</evidence>
<dbReference type="OrthoDB" id="75754at2759"/>
<dbReference type="GO" id="GO:0031491">
    <property type="term" value="F:nucleosome binding"/>
    <property type="evidence" value="ECO:0007669"/>
    <property type="project" value="TreeGrafter"/>
</dbReference>
<dbReference type="PANTHER" id="PTHR45849:SF3">
    <property type="entry name" value="HISTONE CHAPERONE RTT106"/>
    <property type="match status" value="1"/>
</dbReference>
<evidence type="ECO:0000256" key="1">
    <source>
        <dbReference type="ARBA" id="ARBA00004123"/>
    </source>
</evidence>
<feature type="compositionally biased region" description="Basic and acidic residues" evidence="11">
    <location>
        <begin position="355"/>
        <end position="365"/>
    </location>
</feature>
<keyword evidence="7" id="KW-0804">Transcription</keyword>
<evidence type="ECO:0000256" key="6">
    <source>
        <dbReference type="ARBA" id="ARBA00023125"/>
    </source>
</evidence>
<proteinExistence type="inferred from homology"/>
<feature type="compositionally biased region" description="Gly residues" evidence="11">
    <location>
        <begin position="366"/>
        <end position="381"/>
    </location>
</feature>
<dbReference type="Gene3D" id="2.30.29.30">
    <property type="entry name" value="Pleckstrin-homology domain (PH domain)/Phosphotyrosine-binding domain (PTB)"/>
    <property type="match status" value="1"/>
</dbReference>
<feature type="region of interest" description="Disordered" evidence="11">
    <location>
        <begin position="355"/>
        <end position="447"/>
    </location>
</feature>
<feature type="compositionally biased region" description="Polar residues" evidence="11">
    <location>
        <begin position="71"/>
        <end position="89"/>
    </location>
</feature>
<evidence type="ECO:0000313" key="13">
    <source>
        <dbReference type="EMBL" id="KAF7194748.1"/>
    </source>
</evidence>
<reference evidence="13" key="1">
    <citation type="submission" date="2020-04" db="EMBL/GenBank/DDBJ databases">
        <title>Draft genome resource of the tomato pathogen Pseudocercospora fuligena.</title>
        <authorList>
            <person name="Zaccaron A."/>
        </authorList>
    </citation>
    <scope>NUCLEOTIDE SEQUENCE</scope>
    <source>
        <strain evidence="13">PF001</strain>
    </source>
</reference>
<evidence type="ECO:0000313" key="14">
    <source>
        <dbReference type="Proteomes" id="UP000660729"/>
    </source>
</evidence>
<dbReference type="PANTHER" id="PTHR45849">
    <property type="entry name" value="FACT COMPLEX SUBUNIT SSRP1"/>
    <property type="match status" value="1"/>
</dbReference>
<comment type="caution">
    <text evidence="13">The sequence shown here is derived from an EMBL/GenBank/DDBJ whole genome shotgun (WGS) entry which is preliminary data.</text>
</comment>
<dbReference type="Proteomes" id="UP000660729">
    <property type="component" value="Unassembled WGS sequence"/>
</dbReference>
<keyword evidence="8" id="KW-0539">Nucleus</keyword>
<keyword evidence="14" id="KW-1185">Reference proteome</keyword>
<keyword evidence="6" id="KW-0238">DNA-binding</keyword>
<dbReference type="InterPro" id="IPR013719">
    <property type="entry name" value="RTT106/SPT16-like_middle_dom"/>
</dbReference>
<comment type="similarity">
    <text evidence="3">Belongs to the RTT106 family.</text>
</comment>
<feature type="compositionally biased region" description="Acidic residues" evidence="11">
    <location>
        <begin position="397"/>
        <end position="447"/>
    </location>
</feature>
<organism evidence="13 14">
    <name type="scientific">Pseudocercospora fuligena</name>
    <dbReference type="NCBI Taxonomy" id="685502"/>
    <lineage>
        <taxon>Eukaryota</taxon>
        <taxon>Fungi</taxon>
        <taxon>Dikarya</taxon>
        <taxon>Ascomycota</taxon>
        <taxon>Pezizomycotina</taxon>
        <taxon>Dothideomycetes</taxon>
        <taxon>Dothideomycetidae</taxon>
        <taxon>Mycosphaerellales</taxon>
        <taxon>Mycosphaerellaceae</taxon>
        <taxon>Pseudocercospora</taxon>
    </lineage>
</organism>
<evidence type="ECO:0000256" key="5">
    <source>
        <dbReference type="ARBA" id="ARBA00023015"/>
    </source>
</evidence>
<dbReference type="InterPro" id="IPR050454">
    <property type="entry name" value="RTT106/SSRP1_HistChap/FACT"/>
</dbReference>
<dbReference type="SUPFAM" id="SSF50729">
    <property type="entry name" value="PH domain-like"/>
    <property type="match status" value="1"/>
</dbReference>
<evidence type="ECO:0000259" key="12">
    <source>
        <dbReference type="SMART" id="SM01287"/>
    </source>
</evidence>
<comment type="subunit">
    <text evidence="10">Interacts with histones H3 and H4.</text>
</comment>
<comment type="subcellular location">
    <subcellularLocation>
        <location evidence="2">Chromosome</location>
    </subcellularLocation>
    <subcellularLocation>
        <location evidence="1">Nucleus</location>
    </subcellularLocation>
</comment>
<sequence length="447" mass="48750">MAGQQWAQDVQTAFRTDSALATRIIDAANRHQGELPALFWDIAKHVIASSTGSSSSAAQATNTKKRKLDEATSSNHQPTANGNSNHSTPIAQPALAFECKNVSFAVPARKKLKLQIIADQSEPSRREVRLLNNTTNETEYTLPNAQIDQVFCLPVPEKQQRQSNFVILPKAGATNADGTPCEQIVFTMNETKPDDANSSTRAKVEGDTYITVTDAELNALLQPYGKQVIRPTEAEFASSIPQSHRKGEKGYHVKAHRGTKEGYLFFLPLGVLFGFKKPLSFFPFSTIESISYTSVLQRTFNLVISATTTSSSEEAAQDVEFSMLDQADFAGIDEYIKRHQLNDASMAAARRAKEFNVNKDKKKEGGGGAEGGRDGGVGDGDGVGEDGLTDLQRAEQELQDAEDEEEEDYVESGGESDGEGEDSDEEEEDGGEGEGEEYDEEEEGEEE</sequence>
<dbReference type="InterPro" id="IPR011993">
    <property type="entry name" value="PH-like_dom_sf"/>
</dbReference>
<feature type="compositionally biased region" description="Low complexity" evidence="11">
    <location>
        <begin position="51"/>
        <end position="60"/>
    </location>
</feature>
<evidence type="ECO:0000256" key="9">
    <source>
        <dbReference type="ARBA" id="ARBA00037550"/>
    </source>
</evidence>
<keyword evidence="4" id="KW-0158">Chromosome</keyword>
<evidence type="ECO:0000256" key="4">
    <source>
        <dbReference type="ARBA" id="ARBA00022454"/>
    </source>
</evidence>
<feature type="domain" description="Histone chaperone RTT106/FACT complex subunit SPT16-like middle" evidence="12">
    <location>
        <begin position="250"/>
        <end position="346"/>
    </location>
</feature>
<comment type="function">
    <text evidence="9">Histones H3 and H4 chaperone involved in the nucleosome formation and heterochromatin silencing. Required for the deposition of H3K56ac-carrying H3-H4 complex onto newly-replicated DNA. Plays a role in the transcriptional regulation of the cell-cycle dependent histone genes by creating a repressive structure at the core histone gene promoter.</text>
</comment>
<accession>A0A8H6RP66</accession>
<dbReference type="Pfam" id="PF18469">
    <property type="entry name" value="PH_18"/>
    <property type="match status" value="1"/>
</dbReference>
<name>A0A8H6RP66_9PEZI</name>
<dbReference type="GO" id="GO:0042393">
    <property type="term" value="F:histone binding"/>
    <property type="evidence" value="ECO:0007669"/>
    <property type="project" value="TreeGrafter"/>
</dbReference>
<dbReference type="EMBL" id="JABCIY010000056">
    <property type="protein sequence ID" value="KAF7194748.1"/>
    <property type="molecule type" value="Genomic_DNA"/>
</dbReference>
<dbReference type="AlphaFoldDB" id="A0A8H6RP66"/>
<evidence type="ECO:0000256" key="11">
    <source>
        <dbReference type="SAM" id="MobiDB-lite"/>
    </source>
</evidence>
<dbReference type="GO" id="GO:0003677">
    <property type="term" value="F:DNA binding"/>
    <property type="evidence" value="ECO:0007669"/>
    <property type="project" value="UniProtKB-KW"/>
</dbReference>
<dbReference type="GO" id="GO:0005634">
    <property type="term" value="C:nucleus"/>
    <property type="evidence" value="ECO:0007669"/>
    <property type="project" value="UniProtKB-SubCell"/>
</dbReference>
<dbReference type="Gene3D" id="2.30.29.120">
    <property type="match status" value="1"/>
</dbReference>
<evidence type="ECO:0000256" key="7">
    <source>
        <dbReference type="ARBA" id="ARBA00023163"/>
    </source>
</evidence>
<evidence type="ECO:0000256" key="10">
    <source>
        <dbReference type="ARBA" id="ARBA00038654"/>
    </source>
</evidence>
<dbReference type="GO" id="GO:0005694">
    <property type="term" value="C:chromosome"/>
    <property type="evidence" value="ECO:0007669"/>
    <property type="project" value="UniProtKB-SubCell"/>
</dbReference>
<dbReference type="SMART" id="SM01287">
    <property type="entry name" value="Rtt106"/>
    <property type="match status" value="1"/>
</dbReference>
<feature type="region of interest" description="Disordered" evidence="11">
    <location>
        <begin position="51"/>
        <end position="89"/>
    </location>
</feature>
<evidence type="ECO:0000256" key="2">
    <source>
        <dbReference type="ARBA" id="ARBA00004286"/>
    </source>
</evidence>